<evidence type="ECO:0000313" key="13">
    <source>
        <dbReference type="Proteomes" id="UP000487882"/>
    </source>
</evidence>
<dbReference type="Pfam" id="PF13361">
    <property type="entry name" value="UvrD_C"/>
    <property type="match status" value="2"/>
</dbReference>
<comment type="catalytic activity">
    <reaction evidence="7">
        <text>Couples ATP hydrolysis with the unwinding of duplex DNA by translocating in the 3'-5' direction.</text>
        <dbReference type="EC" id="5.6.2.4"/>
    </reaction>
</comment>
<reference evidence="12 13" key="1">
    <citation type="submission" date="2019-09" db="EMBL/GenBank/DDBJ databases">
        <title>Bifidobacterium canis sp. nov., isolated from the digestive tract of German Shepherd dog puppy.</title>
        <authorList>
            <person name="Bunesova V."/>
        </authorList>
    </citation>
    <scope>NUCLEOTIDE SEQUENCE [LARGE SCALE GENOMIC DNA]</scope>
    <source>
        <strain evidence="12 13">GSD1FS</strain>
    </source>
</reference>
<keyword evidence="2 10" id="KW-0547">Nucleotide-binding</keyword>
<dbReference type="AlphaFoldDB" id="A0A7K1J2F1"/>
<dbReference type="InterPro" id="IPR013986">
    <property type="entry name" value="DExx_box_DNA_helicase_dom_sf"/>
</dbReference>
<comment type="catalytic activity">
    <reaction evidence="9">
        <text>ATP + H2O = ADP + phosphate + H(+)</text>
        <dbReference type="Rhea" id="RHEA:13065"/>
        <dbReference type="ChEBI" id="CHEBI:15377"/>
        <dbReference type="ChEBI" id="CHEBI:15378"/>
        <dbReference type="ChEBI" id="CHEBI:30616"/>
        <dbReference type="ChEBI" id="CHEBI:43474"/>
        <dbReference type="ChEBI" id="CHEBI:456216"/>
        <dbReference type="EC" id="5.6.2.4"/>
    </reaction>
</comment>
<comment type="caution">
    <text evidence="12">The sequence shown here is derived from an EMBL/GenBank/DDBJ whole genome shotgun (WGS) entry which is preliminary data.</text>
</comment>
<keyword evidence="4 10" id="KW-0347">Helicase</keyword>
<dbReference type="EC" id="5.6.2.4" evidence="8"/>
<evidence type="ECO:0000256" key="7">
    <source>
        <dbReference type="ARBA" id="ARBA00034617"/>
    </source>
</evidence>
<dbReference type="GO" id="GO:0000725">
    <property type="term" value="P:recombinational repair"/>
    <property type="evidence" value="ECO:0007669"/>
    <property type="project" value="TreeGrafter"/>
</dbReference>
<dbReference type="PANTHER" id="PTHR11070">
    <property type="entry name" value="UVRD / RECB / PCRA DNA HELICASE FAMILY MEMBER"/>
    <property type="match status" value="1"/>
</dbReference>
<gene>
    <name evidence="12" type="ORF">GSD1FS_0024</name>
</gene>
<evidence type="ECO:0000256" key="8">
    <source>
        <dbReference type="ARBA" id="ARBA00034808"/>
    </source>
</evidence>
<dbReference type="EMBL" id="WNLP01000001">
    <property type="protein sequence ID" value="MUH58740.1"/>
    <property type="molecule type" value="Genomic_DNA"/>
</dbReference>
<keyword evidence="5 10" id="KW-0067">ATP-binding</keyword>
<evidence type="ECO:0000256" key="9">
    <source>
        <dbReference type="ARBA" id="ARBA00048988"/>
    </source>
</evidence>
<feature type="domain" description="UvrD-like helicase ATP-binding" evidence="11">
    <location>
        <begin position="10"/>
        <end position="295"/>
    </location>
</feature>
<dbReference type="Gene3D" id="3.40.50.300">
    <property type="entry name" value="P-loop containing nucleotide triphosphate hydrolases"/>
    <property type="match status" value="3"/>
</dbReference>
<evidence type="ECO:0000256" key="10">
    <source>
        <dbReference type="PROSITE-ProRule" id="PRU00560"/>
    </source>
</evidence>
<dbReference type="RefSeq" id="WP_155587864.1">
    <property type="nucleotide sequence ID" value="NZ_WNLP01000001.1"/>
</dbReference>
<dbReference type="GO" id="GO:0043138">
    <property type="term" value="F:3'-5' DNA helicase activity"/>
    <property type="evidence" value="ECO:0007669"/>
    <property type="project" value="UniProtKB-EC"/>
</dbReference>
<dbReference type="InterPro" id="IPR027417">
    <property type="entry name" value="P-loop_NTPase"/>
</dbReference>
<protein>
    <recommendedName>
        <fullName evidence="8">DNA 3'-5' helicase</fullName>
        <ecNumber evidence="8">5.6.2.4</ecNumber>
    </recommendedName>
</protein>
<dbReference type="InterPro" id="IPR014017">
    <property type="entry name" value="DNA_helicase_UvrD-like_C"/>
</dbReference>
<dbReference type="GO" id="GO:0003677">
    <property type="term" value="F:DNA binding"/>
    <property type="evidence" value="ECO:0007669"/>
    <property type="project" value="UniProtKB-KW"/>
</dbReference>
<dbReference type="Proteomes" id="UP000487882">
    <property type="component" value="Unassembled WGS sequence"/>
</dbReference>
<keyword evidence="3 10" id="KW-0378">Hydrolase</keyword>
<sequence length="498" mass="54692">MSESANEILEGLDESQRAAAQSVDGPVRIVAVAGAGKTRTITRRIAYACASEQWDANRVLAVTFSIKAANEMRERLDALHVPAGVRASTFHSAALRQMREAWPQICEGPFPEVADSKEPLVSRALFRFSNQEPLKQAVADVGQEIDWCKVSLVDSKNYARVCAATHRQPPAGLEPEQFAQVYDQYEAEKTSRMQIDFNDILLLACHVLNAFPDVAEQIRRSIGWLTVDEYQDVSPLQHLLMKNWLGSNRNVCVVGDPAQTIYSFAGATSYYLEYFAKEFEPLAADIALSTDYRSVAPIVGYANRVLAQSQFRDGYIKLNSGRDGGARVISHIYDSDAQEAQAVAVQIQRIIAHGGKASDCAVLTRVSGQQAIIGQALRAAGIPYQVRRNSGWQSSALAGPVAASTSNEGVEKLGVSAGRVTISTIHASKGLEYKHVFVVGLSDGLLPYKPSTDAQKVEEERRVLYVAMTRAEDTLHLSFAKRADEQTAYVRQLSRFLH</sequence>
<evidence type="ECO:0000313" key="12">
    <source>
        <dbReference type="EMBL" id="MUH58740.1"/>
    </source>
</evidence>
<dbReference type="PANTHER" id="PTHR11070:SF69">
    <property type="entry name" value="ATP-DEPENDENT DNA HELICASE UVRD2"/>
    <property type="match status" value="1"/>
</dbReference>
<dbReference type="PROSITE" id="PS51198">
    <property type="entry name" value="UVRD_HELICASE_ATP_BIND"/>
    <property type="match status" value="1"/>
</dbReference>
<dbReference type="SUPFAM" id="SSF52540">
    <property type="entry name" value="P-loop containing nucleoside triphosphate hydrolases"/>
    <property type="match status" value="1"/>
</dbReference>
<dbReference type="Pfam" id="PF00580">
    <property type="entry name" value="UvrD-helicase"/>
    <property type="match status" value="1"/>
</dbReference>
<name>A0A7K1J2F1_9BIFI</name>
<evidence type="ECO:0000256" key="2">
    <source>
        <dbReference type="ARBA" id="ARBA00022741"/>
    </source>
</evidence>
<dbReference type="InterPro" id="IPR000212">
    <property type="entry name" value="DNA_helicase_UvrD/REP"/>
</dbReference>
<proteinExistence type="inferred from homology"/>
<keyword evidence="13" id="KW-1185">Reference proteome</keyword>
<dbReference type="Gene3D" id="1.10.10.160">
    <property type="match status" value="1"/>
</dbReference>
<dbReference type="CDD" id="cd18807">
    <property type="entry name" value="SF1_C_UvrD"/>
    <property type="match status" value="1"/>
</dbReference>
<evidence type="ECO:0000256" key="5">
    <source>
        <dbReference type="ARBA" id="ARBA00022840"/>
    </source>
</evidence>
<feature type="binding site" evidence="10">
    <location>
        <begin position="31"/>
        <end position="38"/>
    </location>
    <ligand>
        <name>ATP</name>
        <dbReference type="ChEBI" id="CHEBI:30616"/>
    </ligand>
</feature>
<evidence type="ECO:0000256" key="6">
    <source>
        <dbReference type="ARBA" id="ARBA00023235"/>
    </source>
</evidence>
<evidence type="ECO:0000259" key="11">
    <source>
        <dbReference type="PROSITE" id="PS51198"/>
    </source>
</evidence>
<dbReference type="GO" id="GO:0005524">
    <property type="term" value="F:ATP binding"/>
    <property type="evidence" value="ECO:0007669"/>
    <property type="project" value="UniProtKB-UniRule"/>
</dbReference>
<accession>A0A7K1J2F1</accession>
<dbReference type="InterPro" id="IPR014016">
    <property type="entry name" value="UvrD-like_ATP-bd"/>
</dbReference>
<dbReference type="CDD" id="cd17932">
    <property type="entry name" value="DEXQc_UvrD"/>
    <property type="match status" value="1"/>
</dbReference>
<keyword evidence="6" id="KW-0413">Isomerase</keyword>
<organism evidence="12 13">
    <name type="scientific">Bifidobacterium canis</name>
    <dbReference type="NCBI Taxonomy" id="2610880"/>
    <lineage>
        <taxon>Bacteria</taxon>
        <taxon>Bacillati</taxon>
        <taxon>Actinomycetota</taxon>
        <taxon>Actinomycetes</taxon>
        <taxon>Bifidobacteriales</taxon>
        <taxon>Bifidobacteriaceae</taxon>
        <taxon>Bifidobacterium</taxon>
    </lineage>
</organism>
<evidence type="ECO:0000256" key="1">
    <source>
        <dbReference type="ARBA" id="ARBA00009922"/>
    </source>
</evidence>
<dbReference type="GO" id="GO:0016787">
    <property type="term" value="F:hydrolase activity"/>
    <property type="evidence" value="ECO:0007669"/>
    <property type="project" value="UniProtKB-UniRule"/>
</dbReference>
<evidence type="ECO:0000256" key="4">
    <source>
        <dbReference type="ARBA" id="ARBA00022806"/>
    </source>
</evidence>
<evidence type="ECO:0000256" key="3">
    <source>
        <dbReference type="ARBA" id="ARBA00022801"/>
    </source>
</evidence>
<comment type="similarity">
    <text evidence="1">Belongs to the helicase family. UvrD subfamily.</text>
</comment>